<dbReference type="SUPFAM" id="SSF53659">
    <property type="entry name" value="Isocitrate/Isopropylmalate dehydrogenase-like"/>
    <property type="match status" value="1"/>
</dbReference>
<evidence type="ECO:0000313" key="17">
    <source>
        <dbReference type="Proteomes" id="UP000275356"/>
    </source>
</evidence>
<evidence type="ECO:0000256" key="8">
    <source>
        <dbReference type="ARBA" id="ARBA00022490"/>
    </source>
</evidence>
<reference evidence="16 17" key="1">
    <citation type="submission" date="2018-11" db="EMBL/GenBank/DDBJ databases">
        <title>Sequencing the genomes of 1000 actinobacteria strains.</title>
        <authorList>
            <person name="Klenk H.-P."/>
        </authorList>
    </citation>
    <scope>NUCLEOTIDE SEQUENCE [LARGE SCALE GENOMIC DNA]</scope>
    <source>
        <strain evidence="16 17">DSM 13521</strain>
    </source>
</reference>
<dbReference type="EMBL" id="RKHQ01000001">
    <property type="protein sequence ID" value="ROR97414.1"/>
    <property type="molecule type" value="Genomic_DNA"/>
</dbReference>
<dbReference type="NCBIfam" id="TIGR00651">
    <property type="entry name" value="pta"/>
    <property type="match status" value="1"/>
</dbReference>
<proteinExistence type="inferred from homology"/>
<dbReference type="InterPro" id="IPR010766">
    <property type="entry name" value="DRTGG"/>
</dbReference>
<evidence type="ECO:0000256" key="2">
    <source>
        <dbReference type="ARBA" id="ARBA00004496"/>
    </source>
</evidence>
<dbReference type="InterPro" id="IPR028979">
    <property type="entry name" value="Ser_kin/Pase_Hpr-like_N_sf"/>
</dbReference>
<comment type="subcellular location">
    <subcellularLocation>
        <location evidence="2 13">Cytoplasm</location>
    </subcellularLocation>
</comment>
<dbReference type="Gene3D" id="3.40.50.300">
    <property type="entry name" value="P-loop containing nucleotide triphosphate hydrolases"/>
    <property type="match status" value="1"/>
</dbReference>
<dbReference type="NCBIfam" id="NF007233">
    <property type="entry name" value="PRK09653.1"/>
    <property type="match status" value="1"/>
</dbReference>
<dbReference type="UniPathway" id="UPA00340">
    <property type="reaction ID" value="UER00459"/>
</dbReference>
<comment type="similarity">
    <text evidence="5 13">In the N-terminal section; belongs to the CobB/CobQ family.</text>
</comment>
<dbReference type="InterPro" id="IPR042113">
    <property type="entry name" value="P_AcTrfase_dom1"/>
</dbReference>
<dbReference type="SUPFAM" id="SSF52540">
    <property type="entry name" value="P-loop containing nucleoside triphosphate hydrolases"/>
    <property type="match status" value="1"/>
</dbReference>
<evidence type="ECO:0000256" key="10">
    <source>
        <dbReference type="ARBA" id="ARBA00023315"/>
    </source>
</evidence>
<dbReference type="Gene3D" id="3.40.1390.20">
    <property type="entry name" value="HprK N-terminal domain-like"/>
    <property type="match status" value="1"/>
</dbReference>
<dbReference type="NCBIfam" id="NF004167">
    <property type="entry name" value="PRK05632.1"/>
    <property type="match status" value="1"/>
</dbReference>
<dbReference type="InterPro" id="IPR002505">
    <property type="entry name" value="PTA_PTB"/>
</dbReference>
<dbReference type="FunFam" id="3.40.50.10750:FF:000001">
    <property type="entry name" value="Phosphate acetyltransferase"/>
    <property type="match status" value="1"/>
</dbReference>
<comment type="similarity">
    <text evidence="4 13">In the C-terminal section; belongs to the phosphate acetyltransferase and butyryltransferase family.</text>
</comment>
<feature type="domain" description="Phosphate acetyl/butaryl transferase" evidence="14">
    <location>
        <begin position="363"/>
        <end position="679"/>
    </location>
</feature>
<dbReference type="GO" id="GO:0005737">
    <property type="term" value="C:cytoplasm"/>
    <property type="evidence" value="ECO:0007669"/>
    <property type="project" value="UniProtKB-SubCell"/>
</dbReference>
<comment type="domain">
    <text evidence="13">The N-terminal region seems to be important for proper quaternary structure. The C-terminal region contains the substrate-binding site.</text>
</comment>
<keyword evidence="10 13" id="KW-0012">Acyltransferase</keyword>
<dbReference type="Pfam" id="PF13500">
    <property type="entry name" value="AAA_26"/>
    <property type="match status" value="1"/>
</dbReference>
<keyword evidence="17" id="KW-1185">Reference proteome</keyword>
<dbReference type="Gene3D" id="3.40.50.10750">
    <property type="entry name" value="Isocitrate/Isopropylmalate dehydrogenase-like"/>
    <property type="match status" value="1"/>
</dbReference>
<evidence type="ECO:0000259" key="15">
    <source>
        <dbReference type="Pfam" id="PF07085"/>
    </source>
</evidence>
<name>A0A3N2DDB3_9MICO</name>
<dbReference type="InterPro" id="IPR027417">
    <property type="entry name" value="P-loop_NTPase"/>
</dbReference>
<evidence type="ECO:0000256" key="1">
    <source>
        <dbReference type="ARBA" id="ARBA00000705"/>
    </source>
</evidence>
<comment type="catalytic activity">
    <reaction evidence="1 13">
        <text>acetyl-CoA + phosphate = acetyl phosphate + CoA</text>
        <dbReference type="Rhea" id="RHEA:19521"/>
        <dbReference type="ChEBI" id="CHEBI:22191"/>
        <dbReference type="ChEBI" id="CHEBI:43474"/>
        <dbReference type="ChEBI" id="CHEBI:57287"/>
        <dbReference type="ChEBI" id="CHEBI:57288"/>
        <dbReference type="EC" id="2.3.1.8"/>
    </reaction>
</comment>
<dbReference type="PIRSF" id="PIRSF006107">
    <property type="entry name" value="PhpActrans_proteobac"/>
    <property type="match status" value="1"/>
</dbReference>
<feature type="domain" description="DRTGG" evidence="15">
    <location>
        <begin position="204"/>
        <end position="316"/>
    </location>
</feature>
<sequence>MKARTVYLAAPEGNIGKSTIALGLIDMFATRVQRVGVFRPVVSGPDDGVLQVLLRHDGVDLTYEDCVGVTYDDVHADPEAALDAILTKARALAERCEVLVAVGSDYTDVAGPTELAFNATIAANLNAPVVLAVGARERTPAQVKQVADVAIAEILAHHAHVAAVFANRCAPQDQRAIAAELSSEGIPAFTFPEISLLSSPSVRDVMRVLDAHLLVGDEELLDREAEHMLVGAMGIEHLIERLKEGSFVITPSDRSDAIVALLAAHSSPDFPTLSGVALNGPEELKPNVRNLVSSLARSLPILRTELGTFTAATAVAATRGTLATGSQRKIDLARRTFEETVDPAVVLAALDVEPVKVVTPLMFEHMLYERARAQKRHIVLPEGDDDRVLRAASTVLSRGVARLTILGVESAVRQRAGELGLDIAEATILDPATSAYLEEFAQVYTELRKHKGMTVERAREIVQDVSYFGTLMVHLGYADGMVSGAAHTTAHTIKPSFETIKTTPGVSVVSGCFFMCLADQVLVYADCAVNPDPNAEQLADIAISSARSALQFGVEPRIAMLSYSTGSSGKGEDVDKVRRATELVRERAPELVVEGPIQYDAAVDPGVAAAKMPGSPVAGQATVLIFPDLNTGNNTYKAVQRSAGAVAVGPVLQGLAKPVNDLSRGATVKDIITTVAITAIQAQDSSGPLAPDEERN</sequence>
<evidence type="ECO:0000256" key="6">
    <source>
        <dbReference type="ARBA" id="ARBA00012707"/>
    </source>
</evidence>
<dbReference type="Pfam" id="PF07085">
    <property type="entry name" value="DRTGG"/>
    <property type="match status" value="1"/>
</dbReference>
<dbReference type="CDD" id="cd03109">
    <property type="entry name" value="DTBS"/>
    <property type="match status" value="1"/>
</dbReference>
<gene>
    <name evidence="16" type="ORF">EDD28_2012</name>
</gene>
<evidence type="ECO:0000256" key="9">
    <source>
        <dbReference type="ARBA" id="ARBA00022679"/>
    </source>
</evidence>
<accession>A0A3N2DDB3</accession>
<dbReference type="GO" id="GO:0008959">
    <property type="term" value="F:phosphate acetyltransferase activity"/>
    <property type="evidence" value="ECO:0007669"/>
    <property type="project" value="UniProtKB-EC"/>
</dbReference>
<evidence type="ECO:0000256" key="12">
    <source>
        <dbReference type="ARBA" id="ARBA00049955"/>
    </source>
</evidence>
<dbReference type="InterPro" id="IPR050500">
    <property type="entry name" value="Phos_Acetyltrans/Butyryltrans"/>
</dbReference>
<comment type="function">
    <text evidence="12 13">Involved in acetate metabolism.</text>
</comment>
<dbReference type="Proteomes" id="UP000275356">
    <property type="component" value="Unassembled WGS sequence"/>
</dbReference>
<organism evidence="16 17">
    <name type="scientific">Salana multivorans</name>
    <dbReference type="NCBI Taxonomy" id="120377"/>
    <lineage>
        <taxon>Bacteria</taxon>
        <taxon>Bacillati</taxon>
        <taxon>Actinomycetota</taxon>
        <taxon>Actinomycetes</taxon>
        <taxon>Micrococcales</taxon>
        <taxon>Beutenbergiaceae</taxon>
        <taxon>Salana</taxon>
    </lineage>
</organism>
<dbReference type="AlphaFoldDB" id="A0A3N2DDB3"/>
<dbReference type="InterPro" id="IPR016475">
    <property type="entry name" value="P-Actrans_bac"/>
</dbReference>
<evidence type="ECO:0000313" key="16">
    <source>
        <dbReference type="EMBL" id="ROR97414.1"/>
    </source>
</evidence>
<comment type="pathway">
    <text evidence="3 13">Metabolic intermediate biosynthesis; acetyl-CoA biosynthesis; acetyl-CoA from acetate: step 2/2.</text>
</comment>
<dbReference type="SUPFAM" id="SSF75138">
    <property type="entry name" value="HprK N-terminal domain-like"/>
    <property type="match status" value="1"/>
</dbReference>
<dbReference type="GO" id="GO:0006085">
    <property type="term" value="P:acetyl-CoA biosynthetic process"/>
    <property type="evidence" value="ECO:0007669"/>
    <property type="project" value="UniProtKB-UniPathway"/>
</dbReference>
<dbReference type="InterPro" id="IPR004614">
    <property type="entry name" value="P_AcTrfase"/>
</dbReference>
<evidence type="ECO:0000256" key="3">
    <source>
        <dbReference type="ARBA" id="ARBA00004989"/>
    </source>
</evidence>
<evidence type="ECO:0000256" key="5">
    <source>
        <dbReference type="ARBA" id="ARBA00009786"/>
    </source>
</evidence>
<evidence type="ECO:0000256" key="7">
    <source>
        <dbReference type="ARBA" id="ARBA00021528"/>
    </source>
</evidence>
<dbReference type="PANTHER" id="PTHR43356">
    <property type="entry name" value="PHOSPHATE ACETYLTRANSFERASE"/>
    <property type="match status" value="1"/>
</dbReference>
<dbReference type="OrthoDB" id="9808984at2"/>
<dbReference type="Pfam" id="PF01515">
    <property type="entry name" value="PTA_PTB"/>
    <property type="match status" value="1"/>
</dbReference>
<dbReference type="RefSeq" id="WP_123739470.1">
    <property type="nucleotide sequence ID" value="NZ_CALFQU010000023.1"/>
</dbReference>
<keyword evidence="9 13" id="KW-0808">Transferase</keyword>
<dbReference type="PANTHER" id="PTHR43356:SF3">
    <property type="entry name" value="PHOSPHATE ACETYLTRANSFERASE"/>
    <property type="match status" value="1"/>
</dbReference>
<keyword evidence="8 13" id="KW-0963">Cytoplasm</keyword>
<comment type="caution">
    <text evidence="16">The sequence shown here is derived from an EMBL/GenBank/DDBJ whole genome shotgun (WGS) entry which is preliminary data.</text>
</comment>
<evidence type="ECO:0000259" key="14">
    <source>
        <dbReference type="Pfam" id="PF01515"/>
    </source>
</evidence>
<dbReference type="Gene3D" id="3.40.50.10950">
    <property type="match status" value="1"/>
</dbReference>
<protein>
    <recommendedName>
        <fullName evidence="7 13">Phosphate acetyltransferase</fullName>
        <ecNumber evidence="6 13">2.3.1.8</ecNumber>
    </recommendedName>
    <alternativeName>
        <fullName evidence="11 13">Phosphotransacetylase</fullName>
    </alternativeName>
</protein>
<evidence type="ECO:0000256" key="4">
    <source>
        <dbReference type="ARBA" id="ARBA00008756"/>
    </source>
</evidence>
<dbReference type="EC" id="2.3.1.8" evidence="6 13"/>
<evidence type="ECO:0000256" key="13">
    <source>
        <dbReference type="PIRNR" id="PIRNR006107"/>
    </source>
</evidence>
<evidence type="ECO:0000256" key="11">
    <source>
        <dbReference type="ARBA" id="ARBA00031108"/>
    </source>
</evidence>
<dbReference type="InterPro" id="IPR042112">
    <property type="entry name" value="P_AcTrfase_dom2"/>
</dbReference>